<evidence type="ECO:0000313" key="2">
    <source>
        <dbReference type="Proteomes" id="UP000327487"/>
    </source>
</evidence>
<gene>
    <name evidence="1" type="primary">54</name>
    <name evidence="1" type="ORF">SEA_ALVY_54</name>
</gene>
<reference evidence="1 2" key="1">
    <citation type="submission" date="2019-07" db="EMBL/GenBank/DDBJ databases">
        <authorList>
            <person name="Zack K."/>
            <person name="Stoner T.H."/>
            <person name="Garlena R.A."/>
            <person name="Russell D.A."/>
            <person name="Pope W.H."/>
            <person name="Jacobs-Sera D."/>
            <person name="Hatfull G.F."/>
        </authorList>
    </citation>
    <scope>NUCLEOTIDE SEQUENCE [LARGE SCALE GENOMIC DNA]</scope>
</reference>
<proteinExistence type="predicted"/>
<sequence length="82" mass="8929">MATTDTEQTTLEPGECDLGDVVWDTGKDVPGVVMGHLGGDRVQLRAVSGGKEWDARSLRRLTARERLSLHLAARNEATRKGL</sequence>
<evidence type="ECO:0000313" key="1">
    <source>
        <dbReference type="EMBL" id="QFG12463.1"/>
    </source>
</evidence>
<accession>A0A5J6TNK3</accession>
<dbReference type="Proteomes" id="UP000327487">
    <property type="component" value="Segment"/>
</dbReference>
<dbReference type="EMBL" id="MN234208">
    <property type="protein sequence ID" value="QFG12463.1"/>
    <property type="molecule type" value="Genomic_DNA"/>
</dbReference>
<dbReference type="GeneID" id="64471678"/>
<keyword evidence="2" id="KW-1185">Reference proteome</keyword>
<protein>
    <submittedName>
        <fullName evidence="1">Uncharacterized protein</fullName>
    </submittedName>
</protein>
<organism evidence="1 2">
    <name type="scientific">Streptomyces phage Alvy</name>
    <dbReference type="NCBI Taxonomy" id="2599888"/>
    <lineage>
        <taxon>Viruses</taxon>
        <taxon>Duplodnaviria</taxon>
        <taxon>Heunggongvirae</taxon>
        <taxon>Uroviricota</taxon>
        <taxon>Caudoviricetes</taxon>
        <taxon>Arquatrovirinae</taxon>
        <taxon>Caelumvirus</taxon>
        <taxon>Caelumvirus alvy</taxon>
    </lineage>
</organism>
<name>A0A5J6TNK3_9CAUD</name>
<dbReference type="KEGG" id="vg:64471678"/>
<dbReference type="RefSeq" id="YP_010055748.1">
    <property type="nucleotide sequence ID" value="NC_054669.1"/>
</dbReference>